<dbReference type="AlphaFoldDB" id="A0A6I5KX46"/>
<keyword evidence="4" id="KW-1185">Reference proteome</keyword>
<gene>
    <name evidence="3" type="ORF">GTK07_06240</name>
</gene>
<proteinExistence type="predicted"/>
<evidence type="ECO:0000313" key="3">
    <source>
        <dbReference type="EMBL" id="NDV42922.1"/>
    </source>
</evidence>
<evidence type="ECO:0000256" key="1">
    <source>
        <dbReference type="SAM" id="SignalP"/>
    </source>
</evidence>
<organism evidence="3 4">
    <name type="scientific">Flagellimonas sediminis</name>
    <dbReference type="NCBI Taxonomy" id="2696468"/>
    <lineage>
        <taxon>Bacteria</taxon>
        <taxon>Pseudomonadati</taxon>
        <taxon>Bacteroidota</taxon>
        <taxon>Flavobacteriia</taxon>
        <taxon>Flavobacteriales</taxon>
        <taxon>Flavobacteriaceae</taxon>
        <taxon>Flagellimonas</taxon>
    </lineage>
</organism>
<sequence length="315" mass="35270">MTFRKKSLRILFLCFIFGAAFNTYAQHISPLEGRWDLEMDFMGKKAPSWLEIRHSGTATLLGRFVFAFGSARPISEVKAYGDNKFTFSIPNQWEAKGSDMIFHGELTDGKMKGTMIFTDGTVMHWTGVKAPELAYTENAKWDKPINVFNGKDLTGWHVDGEKNQWVIKDGVLTSPESGSNLLTDQKFKDFKLHVEFRYPQGSNSGIYLRGRYEVQIVDSEGLEPLDIYLGGVYGFLEPNENASKPAGEWQTYDITLIGRRVTVTLNGKTVICDATIPGITGGAIDSKEGEPGPFMIQGDHGPIEYRSFVVTPRKE</sequence>
<accession>A0A6I5KX46</accession>
<dbReference type="Proteomes" id="UP000468707">
    <property type="component" value="Unassembled WGS sequence"/>
</dbReference>
<evidence type="ECO:0000259" key="2">
    <source>
        <dbReference type="Pfam" id="PF06439"/>
    </source>
</evidence>
<dbReference type="GO" id="GO:0016787">
    <property type="term" value="F:hydrolase activity"/>
    <property type="evidence" value="ECO:0007669"/>
    <property type="project" value="InterPro"/>
</dbReference>
<feature type="domain" description="3-keto-alpha-glucoside-1,2-lyase/3-keto-2-hydroxy-glucal hydratase" evidence="2">
    <location>
        <begin position="144"/>
        <end position="309"/>
    </location>
</feature>
<dbReference type="RefSeq" id="WP_163634141.1">
    <property type="nucleotide sequence ID" value="NZ_JAAAMI010000002.1"/>
</dbReference>
<keyword evidence="1" id="KW-0732">Signal</keyword>
<dbReference type="InterPro" id="IPR010496">
    <property type="entry name" value="AL/BT2_dom"/>
</dbReference>
<dbReference type="Pfam" id="PF06439">
    <property type="entry name" value="3keto-disac_hyd"/>
    <property type="match status" value="1"/>
</dbReference>
<feature type="chain" id="PRO_5026085127" evidence="1">
    <location>
        <begin position="26"/>
        <end position="315"/>
    </location>
</feature>
<protein>
    <submittedName>
        <fullName evidence="3">DUF1080 domain-containing protein</fullName>
    </submittedName>
</protein>
<comment type="caution">
    <text evidence="3">The sequence shown here is derived from an EMBL/GenBank/DDBJ whole genome shotgun (WGS) entry which is preliminary data.</text>
</comment>
<dbReference type="EMBL" id="JAAAMI010000002">
    <property type="protein sequence ID" value="NDV42922.1"/>
    <property type="molecule type" value="Genomic_DNA"/>
</dbReference>
<name>A0A6I5KX46_9FLAO</name>
<feature type="signal peptide" evidence="1">
    <location>
        <begin position="1"/>
        <end position="25"/>
    </location>
</feature>
<evidence type="ECO:0000313" key="4">
    <source>
        <dbReference type="Proteomes" id="UP000468707"/>
    </source>
</evidence>
<reference evidence="3 4" key="1">
    <citation type="submission" date="2020-01" db="EMBL/GenBank/DDBJ databases">
        <title>Muricauda sediminis sp.nov. 40Bstr401.</title>
        <authorList>
            <person name="Xue Z."/>
            <person name="Zhu S."/>
            <person name="Ren N."/>
            <person name="Chen T."/>
            <person name="Chen X."/>
            <person name="Chen J."/>
            <person name="Yang J."/>
        </authorList>
    </citation>
    <scope>NUCLEOTIDE SEQUENCE [LARGE SCALE GENOMIC DNA]</scope>
    <source>
        <strain evidence="3 4">40Bstr401</strain>
    </source>
</reference>
<dbReference type="Gene3D" id="2.60.120.560">
    <property type="entry name" value="Exo-inulinase, domain 1"/>
    <property type="match status" value="1"/>
</dbReference>